<feature type="compositionally biased region" description="Basic and acidic residues" evidence="1">
    <location>
        <begin position="125"/>
        <end position="152"/>
    </location>
</feature>
<dbReference type="HOGENOM" id="CLU_1425931_0_0_7"/>
<keyword evidence="4" id="KW-1185">Reference proteome</keyword>
<organism evidence="3 4">
    <name type="scientific">Desulfobacula toluolica (strain DSM 7467 / Tol2)</name>
    <dbReference type="NCBI Taxonomy" id="651182"/>
    <lineage>
        <taxon>Bacteria</taxon>
        <taxon>Pseudomonadati</taxon>
        <taxon>Thermodesulfobacteriota</taxon>
        <taxon>Desulfobacteria</taxon>
        <taxon>Desulfobacterales</taxon>
        <taxon>Desulfobacteraceae</taxon>
        <taxon>Desulfobacula</taxon>
    </lineage>
</organism>
<dbReference type="EMBL" id="FO203503">
    <property type="protein sequence ID" value="CCK82478.1"/>
    <property type="molecule type" value="Genomic_DNA"/>
</dbReference>
<feature type="region of interest" description="Disordered" evidence="1">
    <location>
        <begin position="125"/>
        <end position="154"/>
    </location>
</feature>
<evidence type="ECO:0000256" key="1">
    <source>
        <dbReference type="SAM" id="MobiDB-lite"/>
    </source>
</evidence>
<reference evidence="3 4" key="1">
    <citation type="journal article" date="2013" name="Environ. Microbiol.">
        <title>Complete genome, catabolic sub-proteomes and key-metabolites of Desulfobacula toluolica Tol2, a marine, aromatic compound-degrading, sulfate-reducing bacterium.</title>
        <authorList>
            <person name="Wohlbrand L."/>
            <person name="Jacob J.H."/>
            <person name="Kube M."/>
            <person name="Mussmann M."/>
            <person name="Jarling R."/>
            <person name="Beck A."/>
            <person name="Amann R."/>
            <person name="Wilkes H."/>
            <person name="Reinhardt R."/>
            <person name="Rabus R."/>
        </authorList>
    </citation>
    <scope>NUCLEOTIDE SEQUENCE [LARGE SCALE GENOMIC DNA]</scope>
    <source>
        <strain evidence="4">DSM 7467 / Tol2</strain>
    </source>
</reference>
<protein>
    <submittedName>
        <fullName evidence="3">Uncharacterized protein</fullName>
    </submittedName>
</protein>
<dbReference type="AlphaFoldDB" id="K0NQR4"/>
<evidence type="ECO:0000313" key="4">
    <source>
        <dbReference type="Proteomes" id="UP000007347"/>
    </source>
</evidence>
<feature type="transmembrane region" description="Helical" evidence="2">
    <location>
        <begin position="6"/>
        <end position="22"/>
    </location>
</feature>
<name>K0NQR4_DESTT</name>
<proteinExistence type="predicted"/>
<gene>
    <name evidence="3" type="ordered locus">TOL2_C43220</name>
</gene>
<keyword evidence="2" id="KW-0812">Transmembrane</keyword>
<evidence type="ECO:0000256" key="2">
    <source>
        <dbReference type="SAM" id="Phobius"/>
    </source>
</evidence>
<evidence type="ECO:0000313" key="3">
    <source>
        <dbReference type="EMBL" id="CCK82478.1"/>
    </source>
</evidence>
<keyword evidence="2" id="KW-1133">Transmembrane helix</keyword>
<dbReference type="Proteomes" id="UP000007347">
    <property type="component" value="Chromosome"/>
</dbReference>
<dbReference type="RefSeq" id="WP_014959655.1">
    <property type="nucleotide sequence ID" value="NC_018645.1"/>
</dbReference>
<dbReference type="KEGG" id="dto:TOL2_C43220"/>
<dbReference type="STRING" id="651182.TOL2_C43220"/>
<keyword evidence="2" id="KW-0472">Membrane</keyword>
<accession>K0NQR4</accession>
<sequence>MDFDSIITVIFLIIFFIMPSILKQVQARKKKKITPKITPKAKKTKSSILGRISDQIREFVEELEKQAQQQQEAVKKPDTLWDVLEEDQTSHPGLEVTGEDVDKYVTPGKTDYPGTRIRCQKDVQHEKTDLPAESTHYQREDPCKGSRKEEPCTGKPMRHFRNRYCFKSDPLQNAVIWSEVLSKPIALKDE</sequence>